<dbReference type="InterPro" id="IPR013783">
    <property type="entry name" value="Ig-like_fold"/>
</dbReference>
<dbReference type="KEGG" id="dez:DKM44_09585"/>
<dbReference type="Gene3D" id="3.40.630.40">
    <property type="entry name" value="Zn-dependent exopeptidases"/>
    <property type="match status" value="1"/>
</dbReference>
<dbReference type="PANTHER" id="PTHR30404">
    <property type="entry name" value="N-ACETYLMURAMOYL-L-ALANINE AMIDASE"/>
    <property type="match status" value="1"/>
</dbReference>
<dbReference type="Gene3D" id="2.60.40.10">
    <property type="entry name" value="Immunoglobulins"/>
    <property type="match status" value="1"/>
</dbReference>
<dbReference type="SMART" id="SM00646">
    <property type="entry name" value="Ami_3"/>
    <property type="match status" value="1"/>
</dbReference>
<sequence>MRFLLFSSLLLLAGTSRAAAPEITVAYPPPNSTVAFDHVIFEGHVTPGASLTLNGRALPVGPDGLFMEWLPLKAGKNALKLLSTLGSERRAATFNVTFSGPSVLPAKPTAIKAGTLTPGQPLMFYTRVPEEGRTLSLGFQGSPGGQAWATITGLGRFALPEQTAGRYRLDLTLPENTELTGASIKLSLSGKDGRTVVATAPGTLTFRPGGAARVAEVSVPDVGVGVNPSPSALASGSGATDWLFPRQGQRLEVLADLGRTWLVRGPGGLATARKDALTLLPPGTPLPDAAAGEPQLIDMPGEWLVRVPIRQRTVFDLSEPTAPAEPQAGLSLLIANAAQPAGERHPDGGPQLSWAAEGTALRLTLTLPQPQLWGYFAEYQDAALLLHVRKAPPLDPAQPLRGRLIVLDPGHGGSELGGAGSLGQPEKNIVLPIALRVAELLRAQGADVRLTRSSDVTVGLYDRPLLAERLGADLLISIHANALPDGIDPRFRRGLEVHTFHPMTFGLAGALVRSLTAAVPGLSVTPAAPLGVPGLRLSDLALARPTSQRSVLIELAYLTQAGDLRLLMGGLGREAFARGIAQGIADDYAAQAQAGLTLPQAAPVAVPAGAPVNSPTQP</sequence>
<keyword evidence="1" id="KW-0378">Hydrolase</keyword>
<dbReference type="GO" id="GO:0030288">
    <property type="term" value="C:outer membrane-bounded periplasmic space"/>
    <property type="evidence" value="ECO:0007669"/>
    <property type="project" value="TreeGrafter"/>
</dbReference>
<dbReference type="SUPFAM" id="SSF53187">
    <property type="entry name" value="Zn-dependent exopeptidases"/>
    <property type="match status" value="1"/>
</dbReference>
<gene>
    <name evidence="4" type="ORF">DKM44_09585</name>
</gene>
<feature type="chain" id="PRO_5016366023" evidence="2">
    <location>
        <begin position="19"/>
        <end position="618"/>
    </location>
</feature>
<dbReference type="PANTHER" id="PTHR30404:SF0">
    <property type="entry name" value="N-ACETYLMURAMOYL-L-ALANINE AMIDASE AMIC"/>
    <property type="match status" value="1"/>
</dbReference>
<dbReference type="EMBL" id="CP029494">
    <property type="protein sequence ID" value="AWN23445.1"/>
    <property type="molecule type" value="Genomic_DNA"/>
</dbReference>
<name>A0A2Z3JEP8_9DEIO</name>
<feature type="domain" description="MurNAc-LAA" evidence="3">
    <location>
        <begin position="464"/>
        <end position="585"/>
    </location>
</feature>
<feature type="signal peptide" evidence="2">
    <location>
        <begin position="1"/>
        <end position="18"/>
    </location>
</feature>
<evidence type="ECO:0000313" key="5">
    <source>
        <dbReference type="Proteomes" id="UP000245368"/>
    </source>
</evidence>
<evidence type="ECO:0000256" key="2">
    <source>
        <dbReference type="SAM" id="SignalP"/>
    </source>
</evidence>
<dbReference type="GO" id="GO:0009253">
    <property type="term" value="P:peptidoglycan catabolic process"/>
    <property type="evidence" value="ECO:0007669"/>
    <property type="project" value="InterPro"/>
</dbReference>
<keyword evidence="2" id="KW-0732">Signal</keyword>
<accession>A0A2Z3JEP8</accession>
<reference evidence="4 5" key="1">
    <citation type="submission" date="2018-05" db="EMBL/GenBank/DDBJ databases">
        <title>Complete Genome Sequence of Deinococcus sp. strain 17bor-2.</title>
        <authorList>
            <person name="Srinivasan S."/>
        </authorList>
    </citation>
    <scope>NUCLEOTIDE SEQUENCE [LARGE SCALE GENOMIC DNA]</scope>
    <source>
        <strain evidence="4 5">17bor-2</strain>
    </source>
</reference>
<dbReference type="Pfam" id="PF01520">
    <property type="entry name" value="Amidase_3"/>
    <property type="match status" value="1"/>
</dbReference>
<dbReference type="AlphaFoldDB" id="A0A2Z3JEP8"/>
<organism evidence="4 5">
    <name type="scientific">Deinococcus irradiatisoli</name>
    <dbReference type="NCBI Taxonomy" id="2202254"/>
    <lineage>
        <taxon>Bacteria</taxon>
        <taxon>Thermotogati</taxon>
        <taxon>Deinococcota</taxon>
        <taxon>Deinococci</taxon>
        <taxon>Deinococcales</taxon>
        <taxon>Deinococcaceae</taxon>
        <taxon>Deinococcus</taxon>
    </lineage>
</organism>
<dbReference type="GO" id="GO:0008745">
    <property type="term" value="F:N-acetylmuramoyl-L-alanine amidase activity"/>
    <property type="evidence" value="ECO:0007669"/>
    <property type="project" value="InterPro"/>
</dbReference>
<proteinExistence type="predicted"/>
<keyword evidence="5" id="KW-1185">Reference proteome</keyword>
<dbReference type="CDD" id="cd02696">
    <property type="entry name" value="MurNAc-LAA"/>
    <property type="match status" value="1"/>
</dbReference>
<evidence type="ECO:0000313" key="4">
    <source>
        <dbReference type="EMBL" id="AWN23445.1"/>
    </source>
</evidence>
<dbReference type="OrthoDB" id="53128at2"/>
<dbReference type="InterPro" id="IPR050695">
    <property type="entry name" value="N-acetylmuramoyl_amidase_3"/>
</dbReference>
<evidence type="ECO:0000256" key="1">
    <source>
        <dbReference type="ARBA" id="ARBA00022801"/>
    </source>
</evidence>
<protein>
    <submittedName>
        <fullName evidence="4">N-acetylmuramoyl-L-alanine amidase</fullName>
    </submittedName>
</protein>
<dbReference type="InterPro" id="IPR002508">
    <property type="entry name" value="MurNAc-LAA_cat"/>
</dbReference>
<evidence type="ECO:0000259" key="3">
    <source>
        <dbReference type="SMART" id="SM00646"/>
    </source>
</evidence>
<dbReference type="Proteomes" id="UP000245368">
    <property type="component" value="Chromosome"/>
</dbReference>
<dbReference type="RefSeq" id="WP_109827173.1">
    <property type="nucleotide sequence ID" value="NZ_CP029494.1"/>
</dbReference>